<sequence>MANFKLVSANEKQVWSEKYALEYVRTSALLPYMSTASNAIIRMDKQLGGQAGAVIHFPYFAKLQGAGVTGGATLMGNEENLRNYSTAVRASLRRNGVKIQESETFKTELDIYNIARSSLIAQSAENLRNDVIVAGQSVIVPGGNDTDGNPLEDTYVPFATSSVAQKNAWLVANTDRVLFGNKRANSSSGVFATALATVDATQKLSAGVINMAKAMAKKSAPFKITPYRSDATAGREWFVLFVDSEGFRDLSVDPIIYAANKDSRERGLEDNVLLQGGDLIYNGVIIRELTELTTAAAGVGHALLCGVGALAVGVSKMPEPRVQAWDYGMENNVAVVEIRGQAKCSAAGVQTGIVSIFHASTPDA</sequence>
<comment type="caution">
    <text evidence="1">The sequence shown here is derived from an EMBL/GenBank/DDBJ whole genome shotgun (WGS) entry which is preliminary data.</text>
</comment>
<evidence type="ECO:0000313" key="2">
    <source>
        <dbReference type="Proteomes" id="UP000244013"/>
    </source>
</evidence>
<evidence type="ECO:0000313" key="1">
    <source>
        <dbReference type="EMBL" id="PTW45592.1"/>
    </source>
</evidence>
<reference evidence="1 2" key="1">
    <citation type="submission" date="2018-04" db="EMBL/GenBank/DDBJ databases">
        <title>Genomic Encyclopedia of Type Strains, Phase III (KMG-III): the genomes of soil and plant-associated and newly described type strains.</title>
        <authorList>
            <person name="Whitman W."/>
        </authorList>
    </citation>
    <scope>NUCLEOTIDE SEQUENCE [LARGE SCALE GENOMIC DNA]</scope>
    <source>
        <strain evidence="1 2">MA-olki</strain>
    </source>
</reference>
<dbReference type="AlphaFoldDB" id="A0A2T5U287"/>
<gene>
    <name evidence="1" type="ORF">C8J25_107277</name>
</gene>
<name>A0A2T5U287_9SPHN</name>
<organism evidence="1 2">
    <name type="scientific">Sphingomonas faeni</name>
    <dbReference type="NCBI Taxonomy" id="185950"/>
    <lineage>
        <taxon>Bacteria</taxon>
        <taxon>Pseudomonadati</taxon>
        <taxon>Pseudomonadota</taxon>
        <taxon>Alphaproteobacteria</taxon>
        <taxon>Sphingomonadales</taxon>
        <taxon>Sphingomonadaceae</taxon>
        <taxon>Sphingomonas</taxon>
    </lineage>
</organism>
<proteinExistence type="predicted"/>
<dbReference type="InterPro" id="IPR025267">
    <property type="entry name" value="ORF017-like"/>
</dbReference>
<dbReference type="Pfam" id="PF13252">
    <property type="entry name" value="Phage_capsid_3"/>
    <property type="match status" value="1"/>
</dbReference>
<dbReference type="OrthoDB" id="9149389at2"/>
<dbReference type="RefSeq" id="WP_107955004.1">
    <property type="nucleotide sequence ID" value="NZ_QAYE01000007.1"/>
</dbReference>
<accession>A0A2T5U287</accession>
<protein>
    <submittedName>
        <fullName evidence="1">Uncharacterized protein DUF4043</fullName>
    </submittedName>
</protein>
<dbReference type="GeneID" id="91006905"/>
<dbReference type="Proteomes" id="UP000244013">
    <property type="component" value="Unassembled WGS sequence"/>
</dbReference>
<dbReference type="EMBL" id="QAYE01000007">
    <property type="protein sequence ID" value="PTW45592.1"/>
    <property type="molecule type" value="Genomic_DNA"/>
</dbReference>